<dbReference type="PANTHER" id="PTHR33198">
    <property type="entry name" value="ANK_REP_REGION DOMAIN-CONTAINING PROTEIN-RELATED"/>
    <property type="match status" value="1"/>
</dbReference>
<accession>A0A8C5PW56</accession>
<dbReference type="PANTHER" id="PTHR33198:SF19">
    <property type="entry name" value="CCHC-TYPE DOMAIN-CONTAINING PROTEIN"/>
    <property type="match status" value="1"/>
</dbReference>
<evidence type="ECO:0000313" key="1">
    <source>
        <dbReference type="Ensembl" id="ENSLLEP00000028866.1"/>
    </source>
</evidence>
<dbReference type="Ensembl" id="ENSLLET00000029986.1">
    <property type="protein sequence ID" value="ENSLLEP00000028866.1"/>
    <property type="gene ID" value="ENSLLEG00000018316.1"/>
</dbReference>
<dbReference type="GeneTree" id="ENSGT00940000165756"/>
<evidence type="ECO:0000313" key="2">
    <source>
        <dbReference type="Proteomes" id="UP000694569"/>
    </source>
</evidence>
<sequence length="196" mass="22548">MALIGTLQDFNPDTNSWISWVERFEQYLTANGILETKQLAVFLTAIGAKVYDTLRDLLYPEKPASKPLAVSVVLLRAHYQPQPTEIAERWKFYKRHQEPGESISSFVSALRRLASTCQFGEYLVTALRDQFVMGLQCEAMIKRLLTEKELTLNKAVDIASIMEQVKEADVLERKQKTEQEVEIFHTYRYQGAVQVE</sequence>
<reference evidence="1" key="2">
    <citation type="submission" date="2025-09" db="UniProtKB">
        <authorList>
            <consortium name="Ensembl"/>
        </authorList>
    </citation>
    <scope>IDENTIFICATION</scope>
</reference>
<proteinExistence type="predicted"/>
<dbReference type="AlphaFoldDB" id="A0A8C5PW56"/>
<keyword evidence="2" id="KW-1185">Reference proteome</keyword>
<protein>
    <submittedName>
        <fullName evidence="1">Uncharacterized protein</fullName>
    </submittedName>
</protein>
<dbReference type="Proteomes" id="UP000694569">
    <property type="component" value="Unplaced"/>
</dbReference>
<reference evidence="1" key="1">
    <citation type="submission" date="2025-08" db="UniProtKB">
        <authorList>
            <consortium name="Ensembl"/>
        </authorList>
    </citation>
    <scope>IDENTIFICATION</scope>
</reference>
<dbReference type="OrthoDB" id="9049943at2759"/>
<name>A0A8C5PW56_9ANUR</name>
<organism evidence="1 2">
    <name type="scientific">Leptobrachium leishanense</name>
    <name type="common">Leishan spiny toad</name>
    <dbReference type="NCBI Taxonomy" id="445787"/>
    <lineage>
        <taxon>Eukaryota</taxon>
        <taxon>Metazoa</taxon>
        <taxon>Chordata</taxon>
        <taxon>Craniata</taxon>
        <taxon>Vertebrata</taxon>
        <taxon>Euteleostomi</taxon>
        <taxon>Amphibia</taxon>
        <taxon>Batrachia</taxon>
        <taxon>Anura</taxon>
        <taxon>Pelobatoidea</taxon>
        <taxon>Megophryidae</taxon>
        <taxon>Leptobrachium</taxon>
    </lineage>
</organism>